<dbReference type="KEGG" id="vg:63911593"/>
<dbReference type="GeneID" id="63911593"/>
<proteinExistence type="predicted"/>
<dbReference type="Proteomes" id="UP000264051">
    <property type="component" value="Segment"/>
</dbReference>
<organism evidence="1 2">
    <name type="scientific">Gordonia phage Catfish</name>
    <dbReference type="NCBI Taxonomy" id="2301538"/>
    <lineage>
        <taxon>Viruses</taxon>
        <taxon>Duplodnaviria</taxon>
        <taxon>Heunggongvirae</taxon>
        <taxon>Uroviricota</taxon>
        <taxon>Caudoviricetes</taxon>
        <taxon>Ruthgordonvirinae</taxon>
        <taxon>Catfishvirus</taxon>
        <taxon>Catfishvirus catfish</taxon>
    </lineage>
</organism>
<protein>
    <submittedName>
        <fullName evidence="1">Uncharacterized protein</fullName>
    </submittedName>
</protein>
<reference evidence="2" key="1">
    <citation type="submission" date="2018-07" db="EMBL/GenBank/DDBJ databases">
        <authorList>
            <person name="Byford A.D."/>
            <person name="Nguyen L.Q."/>
            <person name="Alvarez I.A."/>
            <person name="Bhandari M."/>
            <person name="Desselle J.R."/>
            <person name="Duong Q.-N.N."/>
            <person name="Dupree A.F."/>
            <person name="Feroben K.E."/>
            <person name="Garrison M.E."/>
            <person name="Higginbotham J.L."/>
            <person name="Hunter C.W."/>
            <person name="Knight B.A."/>
            <person name="Lee J.A."/>
            <person name="Lewis I.C."/>
            <person name="Long E.L."/>
            <person name="Rimal A."/>
            <person name="Sinnasone S."/>
            <person name="Tandukar J."/>
            <person name="Willis C.E."/>
            <person name="Nguyen A.V."/>
            <person name="Hancock A.M."/>
            <person name="Dicus A.P."/>
            <person name="Gallien G.E."/>
            <person name="Weidemeier A.M.D."/>
            <person name="Gissendanner C.R."/>
            <person name="Findley A.M."/>
            <person name="Bollivar D.W."/>
            <person name="Garlena R.A."/>
            <person name="Russell D.A."/>
            <person name="Pope W.H."/>
            <person name="Jacobs-Sera D."/>
            <person name="Hatfull G.F."/>
        </authorList>
    </citation>
    <scope>NUCLEOTIDE SEQUENCE [LARGE SCALE GENOMIC DNA]</scope>
</reference>
<evidence type="ECO:0000313" key="1">
    <source>
        <dbReference type="EMBL" id="AXQ51903.1"/>
    </source>
</evidence>
<sequence length="68" mass="7763">MQREQIDQMLEQAADAWDMDAWLLKESRAARATLTDLLVSLRAACEAFPEHKDHITEGMQRIGKARGH</sequence>
<keyword evidence="2" id="KW-1185">Reference proteome</keyword>
<dbReference type="EMBL" id="MH697580">
    <property type="protein sequence ID" value="AXQ51903.1"/>
    <property type="molecule type" value="Genomic_DNA"/>
</dbReference>
<name>A0A385D0N0_9CAUD</name>
<gene>
    <name evidence="1" type="primary">67</name>
    <name evidence="1" type="ORF">SEA_CATFISH_67</name>
</gene>
<evidence type="ECO:0000313" key="2">
    <source>
        <dbReference type="Proteomes" id="UP000264051"/>
    </source>
</evidence>
<accession>A0A385D0N0</accession>
<dbReference type="RefSeq" id="YP_010050856.1">
    <property type="nucleotide sequence ID" value="NC_054434.1"/>
</dbReference>